<evidence type="ECO:0000313" key="3">
    <source>
        <dbReference type="Proteomes" id="UP000250831"/>
    </source>
</evidence>
<sequence length="284" mass="32578">MFDKLIFILLLTFCTTTFAQNVIKPQEGKYLKLTFPNKSNFVDSHILSIHYGFDADTMSQVIVKPVEDETYMNREFLKGSMKQRFKYFDLSFEGDRLVFKNNYSSIEVPLIPRLQFLDKRGKLSPECSYKLISIGVFKDSSVFFFSADSHPEPMFWGQPAKFKGELRSLETQISQKLADLNVKTNLDSIIVFRATVIAGESRNQDKLQIDELIYGEETYFSDIVRKVLNDTNNKSSMPSSSNWIAATNASARPQTTRIKIFAWLKPNGQVELKLPSKLQNWSGD</sequence>
<protein>
    <recommendedName>
        <fullName evidence="4">DUF4138 domain-containing protein</fullName>
    </recommendedName>
</protein>
<dbReference type="EMBL" id="QCXX01000002">
    <property type="protein sequence ID" value="PUV25098.1"/>
    <property type="molecule type" value="Genomic_DNA"/>
</dbReference>
<reference evidence="2 3" key="1">
    <citation type="submission" date="2018-04" db="EMBL/GenBank/DDBJ databases">
        <title>Sphingobacterium sp. M46 Genome.</title>
        <authorList>
            <person name="Cheng J."/>
            <person name="Li Y."/>
        </authorList>
    </citation>
    <scope>NUCLEOTIDE SEQUENCE [LARGE SCALE GENOMIC DNA]</scope>
    <source>
        <strain evidence="2 3">M46</strain>
    </source>
</reference>
<dbReference type="RefSeq" id="WP_108633430.1">
    <property type="nucleotide sequence ID" value="NZ_QCXX01000002.1"/>
</dbReference>
<comment type="caution">
    <text evidence="2">The sequence shown here is derived from an EMBL/GenBank/DDBJ whole genome shotgun (WGS) entry which is preliminary data.</text>
</comment>
<evidence type="ECO:0000313" key="2">
    <source>
        <dbReference type="EMBL" id="PUV25098.1"/>
    </source>
</evidence>
<feature type="signal peptide" evidence="1">
    <location>
        <begin position="1"/>
        <end position="19"/>
    </location>
</feature>
<dbReference type="AlphaFoldDB" id="A0A363NWL0"/>
<feature type="chain" id="PRO_5016661414" description="DUF4138 domain-containing protein" evidence="1">
    <location>
        <begin position="20"/>
        <end position="284"/>
    </location>
</feature>
<keyword evidence="3" id="KW-1185">Reference proteome</keyword>
<accession>A0A363NWL0</accession>
<proteinExistence type="predicted"/>
<evidence type="ECO:0000256" key="1">
    <source>
        <dbReference type="SAM" id="SignalP"/>
    </source>
</evidence>
<name>A0A363NWL0_9SPHI</name>
<dbReference type="OrthoDB" id="762278at2"/>
<organism evidence="2 3">
    <name type="scientific">Sphingobacterium athyrii</name>
    <dbReference type="NCBI Taxonomy" id="2152717"/>
    <lineage>
        <taxon>Bacteria</taxon>
        <taxon>Pseudomonadati</taxon>
        <taxon>Bacteroidota</taxon>
        <taxon>Sphingobacteriia</taxon>
        <taxon>Sphingobacteriales</taxon>
        <taxon>Sphingobacteriaceae</taxon>
        <taxon>Sphingobacterium</taxon>
    </lineage>
</organism>
<dbReference type="Proteomes" id="UP000250831">
    <property type="component" value="Unassembled WGS sequence"/>
</dbReference>
<keyword evidence="1" id="KW-0732">Signal</keyword>
<gene>
    <name evidence="2" type="ORF">DCO56_09150</name>
</gene>
<evidence type="ECO:0008006" key="4">
    <source>
        <dbReference type="Google" id="ProtNLM"/>
    </source>
</evidence>